<dbReference type="Proteomes" id="UP000312512">
    <property type="component" value="Unassembled WGS sequence"/>
</dbReference>
<evidence type="ECO:0000313" key="2">
    <source>
        <dbReference type="Proteomes" id="UP000312512"/>
    </source>
</evidence>
<reference evidence="1 2" key="1">
    <citation type="submission" date="2019-10" db="EMBL/GenBank/DDBJ databases">
        <title>Nonomuraea sp. nov., isolated from Phyllanthus amarus.</title>
        <authorList>
            <person name="Klykleung N."/>
            <person name="Tanasupawat S."/>
        </authorList>
    </citation>
    <scope>NUCLEOTIDE SEQUENCE [LARGE SCALE GENOMIC DNA]</scope>
    <source>
        <strain evidence="1 2">PA1-10</strain>
    </source>
</reference>
<keyword evidence="2" id="KW-1185">Reference proteome</keyword>
<dbReference type="RefSeq" id="WP_139633932.1">
    <property type="nucleotide sequence ID" value="NZ_VDLX02000012.1"/>
</dbReference>
<dbReference type="AlphaFoldDB" id="A0A5C4W244"/>
<comment type="caution">
    <text evidence="1">The sequence shown here is derived from an EMBL/GenBank/DDBJ whole genome shotgun (WGS) entry which is preliminary data.</text>
</comment>
<accession>A0A5C4W244</accession>
<name>A0A5C4W244_9ACTN</name>
<organism evidence="1 2">
    <name type="scientific">Nonomuraea phyllanthi</name>
    <dbReference type="NCBI Taxonomy" id="2219224"/>
    <lineage>
        <taxon>Bacteria</taxon>
        <taxon>Bacillati</taxon>
        <taxon>Actinomycetota</taxon>
        <taxon>Actinomycetes</taxon>
        <taxon>Streptosporangiales</taxon>
        <taxon>Streptosporangiaceae</taxon>
        <taxon>Nonomuraea</taxon>
    </lineage>
</organism>
<protein>
    <submittedName>
        <fullName evidence="1">Uncharacterized protein</fullName>
    </submittedName>
</protein>
<sequence>MAVTLRNPSAMEPAPAAPLKGDGLPYRYEMIHAGGSCRGYADDPAELVEMLAPGYASLATPGERSAARVRLAMDAQVRLQAQLASGGRLDACDEADRAVILGGRHEPPAPARWEAPVPLVLISTFYEPAGPLPRPSGPADLQVWLDPADDWTLLTSLHTAGVITVNVRRGAAPPR</sequence>
<proteinExistence type="predicted"/>
<evidence type="ECO:0000313" key="1">
    <source>
        <dbReference type="EMBL" id="KAB8191431.1"/>
    </source>
</evidence>
<gene>
    <name evidence="1" type="ORF">FH608_029655</name>
</gene>
<dbReference type="EMBL" id="VDLX02000012">
    <property type="protein sequence ID" value="KAB8191431.1"/>
    <property type="molecule type" value="Genomic_DNA"/>
</dbReference>
<dbReference type="OrthoDB" id="5122386at2"/>